<sequence>VPDVLPTPSWKGGNKFLRSERSWENDTRSRVLQEQREPEKKKSVSKSQQQRHPLACRDSWDPEGTRWIHGAAAFPPSGPGHPNRGARAPRARGPGGGLRRLLRQSERRGPSGADWSERRGADCARRRRGGASRRPAGGARPADRTLPWRGRRRKRGRGPPWPGTCRPWGAAGGAGGGAGGGQEGTGLPSAIPLHLPNPRPLPRPRHRYEGFSGATSRGTSCPDFRALCARLAAELATLGALERERGESAEALRAGDGPGAEEGFLRQLAGLLRELRCPDRALCGGDGVAALREPGASLRLLRFLCSELQAARLLRLYPRLDPSPAQPCGEESEEGAGMVQELVLTLQALGLPRPTPGTAASRLLWELHDKISELLPSLPPGFLQPLLSSPLDAPRWEALESLCQRLGDQYCSRRCLLLKRLDLTTSSFHWSDRAEAQGEAMKAVLIPIREALTPESNVSIAHILAAREDLSRLIPATSKAVRRGTCCAINKVLMGNVPDRGGRPNELEAPMPTWQSRREDGGGRKAGRQSWGRKKKKNPLLFSNTSFPSWGHGEGDVQASDKQFSGGVDGTRPCLQGSCWRWNHDLRLTLRR</sequence>
<evidence type="ECO:0000313" key="3">
    <source>
        <dbReference type="Ensembl" id="ENSCAFP00845007624.1"/>
    </source>
</evidence>
<dbReference type="GeneTree" id="ENSGT00940000155288"/>
<evidence type="ECO:0000313" key="4">
    <source>
        <dbReference type="Proteomes" id="UP000805418"/>
    </source>
</evidence>
<keyword evidence="4" id="KW-1185">Reference proteome</keyword>
<dbReference type="Proteomes" id="UP000805418">
    <property type="component" value="Chromosome 1"/>
</dbReference>
<feature type="region of interest" description="Disordered" evidence="2">
    <location>
        <begin position="1"/>
        <end position="203"/>
    </location>
</feature>
<reference evidence="3" key="2">
    <citation type="submission" date="2025-08" db="UniProtKB">
        <authorList>
            <consortium name="Ensembl"/>
        </authorList>
    </citation>
    <scope>IDENTIFICATION</scope>
    <source>
        <strain evidence="3">Boxer</strain>
    </source>
</reference>
<proteinExistence type="inferred from homology"/>
<feature type="compositionally biased region" description="Gly residues" evidence="2">
    <location>
        <begin position="170"/>
        <end position="184"/>
    </location>
</feature>
<reference evidence="3" key="1">
    <citation type="submission" date="2020-03" db="EMBL/GenBank/DDBJ databases">
        <title>Long-read based genome assembly of a Labrador retriever dog.</title>
        <authorList>
            <person name="Eory L."/>
            <person name="Zhang W."/>
            <person name="Schoenebeck J."/>
        </authorList>
    </citation>
    <scope>NUCLEOTIDE SEQUENCE [LARGE SCALE GENOMIC DNA]</scope>
    <source>
        <strain evidence="3">Labrador retriever</strain>
    </source>
</reference>
<dbReference type="Pfam" id="PF10239">
    <property type="entry name" value="DUF2465"/>
    <property type="match status" value="1"/>
</dbReference>
<feature type="compositionally biased region" description="Basic and acidic residues" evidence="2">
    <location>
        <begin position="103"/>
        <end position="124"/>
    </location>
</feature>
<comment type="similarity">
    <text evidence="1">Belongs to the FAM98 family.</text>
</comment>
<feature type="region of interest" description="Disordered" evidence="2">
    <location>
        <begin position="499"/>
        <end position="547"/>
    </location>
</feature>
<accession>A0A8I3MR55</accession>
<name>A0A8I3MR55_CANLF</name>
<dbReference type="PANTHER" id="PTHR31353">
    <property type="entry name" value="FAM98"/>
    <property type="match status" value="1"/>
</dbReference>
<gene>
    <name evidence="3" type="primary">RYR1</name>
</gene>
<evidence type="ECO:0000256" key="1">
    <source>
        <dbReference type="ARBA" id="ARBA00007218"/>
    </source>
</evidence>
<dbReference type="PANTHER" id="PTHR31353:SF10">
    <property type="entry name" value="PROTEIN FAM98C"/>
    <property type="match status" value="1"/>
</dbReference>
<feature type="compositionally biased region" description="Basic residues" evidence="2">
    <location>
        <begin position="525"/>
        <end position="538"/>
    </location>
</feature>
<protein>
    <submittedName>
        <fullName evidence="3">Ryanodine receptor 1</fullName>
    </submittedName>
</protein>
<evidence type="ECO:0000256" key="2">
    <source>
        <dbReference type="SAM" id="MobiDB-lite"/>
    </source>
</evidence>
<dbReference type="Ensembl" id="ENSCAFT00845009748.1">
    <property type="protein sequence ID" value="ENSCAFP00845007624.1"/>
    <property type="gene ID" value="ENSCAFG00845005309.1"/>
</dbReference>
<feature type="compositionally biased region" description="Low complexity" evidence="2">
    <location>
        <begin position="80"/>
        <end position="92"/>
    </location>
</feature>
<dbReference type="AlphaFoldDB" id="A0A8I3MR55"/>
<organism evidence="3 4">
    <name type="scientific">Canis lupus familiaris</name>
    <name type="common">Dog</name>
    <name type="synonym">Canis familiaris</name>
    <dbReference type="NCBI Taxonomy" id="9615"/>
    <lineage>
        <taxon>Eukaryota</taxon>
        <taxon>Metazoa</taxon>
        <taxon>Chordata</taxon>
        <taxon>Craniata</taxon>
        <taxon>Vertebrata</taxon>
        <taxon>Euteleostomi</taxon>
        <taxon>Mammalia</taxon>
        <taxon>Eutheria</taxon>
        <taxon>Laurasiatheria</taxon>
        <taxon>Carnivora</taxon>
        <taxon>Caniformia</taxon>
        <taxon>Canidae</taxon>
        <taxon>Canis</taxon>
    </lineage>
</organism>
<reference evidence="3" key="3">
    <citation type="submission" date="2025-09" db="UniProtKB">
        <authorList>
            <consortium name="Ensembl"/>
        </authorList>
    </citation>
    <scope>IDENTIFICATION</scope>
    <source>
        <strain evidence="3">Boxer</strain>
    </source>
</reference>
<feature type="compositionally biased region" description="Basic and acidic residues" evidence="2">
    <location>
        <begin position="17"/>
        <end position="42"/>
    </location>
</feature>
<dbReference type="InterPro" id="IPR018797">
    <property type="entry name" value="FAM98"/>
</dbReference>
<dbReference type="OrthoDB" id="258495at2759"/>